<organism evidence="1 2">
    <name type="scientific">Clostridium disporicum</name>
    <dbReference type="NCBI Taxonomy" id="84024"/>
    <lineage>
        <taxon>Bacteria</taxon>
        <taxon>Bacillati</taxon>
        <taxon>Bacillota</taxon>
        <taxon>Clostridia</taxon>
        <taxon>Eubacteriales</taxon>
        <taxon>Clostridiaceae</taxon>
        <taxon>Clostridium</taxon>
    </lineage>
</organism>
<dbReference type="Proteomes" id="UP000095558">
    <property type="component" value="Unassembled WGS sequence"/>
</dbReference>
<evidence type="ECO:0000313" key="2">
    <source>
        <dbReference type="Proteomes" id="UP000095558"/>
    </source>
</evidence>
<gene>
    <name evidence="1" type="ORF">ERS852470_00903</name>
</gene>
<sequence>MTIEQQITLDEIKTYLNIDLEDTYYDEMLTEYITSSLAYIVKMVGENWINDKYCLKLAKILQKKFIADLFDNRATEISNSTKRDIMVSSILETLSMAGE</sequence>
<dbReference type="OrthoDB" id="5654at2"/>
<reference evidence="1 2" key="1">
    <citation type="submission" date="2015-09" db="EMBL/GenBank/DDBJ databases">
        <authorList>
            <consortium name="Pathogen Informatics"/>
        </authorList>
    </citation>
    <scope>NUCLEOTIDE SEQUENCE [LARGE SCALE GENOMIC DNA]</scope>
    <source>
        <strain evidence="1 2">2789STDY5834855</strain>
    </source>
</reference>
<protein>
    <submittedName>
        <fullName evidence="1">Phage protein</fullName>
    </submittedName>
</protein>
<dbReference type="RefSeq" id="WP_055275650.1">
    <property type="nucleotide sequence ID" value="NZ_CYZV01000008.1"/>
</dbReference>
<proteinExistence type="predicted"/>
<dbReference type="EMBL" id="CYZV01000008">
    <property type="protein sequence ID" value="CUN86951.1"/>
    <property type="molecule type" value="Genomic_DNA"/>
</dbReference>
<dbReference type="InterPro" id="IPR021146">
    <property type="entry name" value="Phage_gp6-like_head-tail"/>
</dbReference>
<dbReference type="AlphaFoldDB" id="A0A174AE55"/>
<dbReference type="Pfam" id="PF05135">
    <property type="entry name" value="Phage_connect_1"/>
    <property type="match status" value="1"/>
</dbReference>
<dbReference type="Gene3D" id="1.10.3230.30">
    <property type="entry name" value="Phage gp6-like head-tail connector protein"/>
    <property type="match status" value="1"/>
</dbReference>
<dbReference type="NCBIfam" id="TIGR01560">
    <property type="entry name" value="put_DNA_pack"/>
    <property type="match status" value="1"/>
</dbReference>
<name>A0A174AE55_9CLOT</name>
<accession>A0A174AE55</accession>
<dbReference type="InterPro" id="IPR006450">
    <property type="entry name" value="Phage_HK97_gp6-like"/>
</dbReference>
<evidence type="ECO:0000313" key="1">
    <source>
        <dbReference type="EMBL" id="CUN86951.1"/>
    </source>
</evidence>
<dbReference type="CDD" id="cd08054">
    <property type="entry name" value="gp6"/>
    <property type="match status" value="1"/>
</dbReference>